<evidence type="ECO:0000313" key="3">
    <source>
        <dbReference type="Proteomes" id="UP000010164"/>
    </source>
</evidence>
<protein>
    <recommendedName>
        <fullName evidence="4">Outer membrane protein beta-barrel domain-containing protein</fullName>
    </recommendedName>
</protein>
<sequence>MTTRLFAILLMLATAGAANADTDSGRYSGVTLIRGTVISAGRVDPTEDIDTGFFVDANYSSVAVNAGVATKKFGESPLRPEQRSDAQSEANDERVNNVYAGIGFGRIVQIQYGYGNHKDLLRFRSDFNFRSVVDFLSGHHTPKDRMTLGDRLTFTIAAERYLDGDEDIFNNTTWGIGLLF</sequence>
<evidence type="ECO:0000256" key="1">
    <source>
        <dbReference type="SAM" id="SignalP"/>
    </source>
</evidence>
<dbReference type="RefSeq" id="WP_008927457.1">
    <property type="nucleotide sequence ID" value="NZ_AMRJ01000001.1"/>
</dbReference>
<proteinExistence type="predicted"/>
<dbReference type="OrthoDB" id="6076333at2"/>
<keyword evidence="3" id="KW-1185">Reference proteome</keyword>
<name>L0WH96_9GAMM</name>
<dbReference type="PATRIC" id="fig|1177179.3.peg.259"/>
<dbReference type="STRING" id="1177179.A11A3_01330"/>
<feature type="signal peptide" evidence="1">
    <location>
        <begin position="1"/>
        <end position="20"/>
    </location>
</feature>
<organism evidence="2 3">
    <name type="scientific">Alcanivorax hongdengensis A-11-3</name>
    <dbReference type="NCBI Taxonomy" id="1177179"/>
    <lineage>
        <taxon>Bacteria</taxon>
        <taxon>Pseudomonadati</taxon>
        <taxon>Pseudomonadota</taxon>
        <taxon>Gammaproteobacteria</taxon>
        <taxon>Oceanospirillales</taxon>
        <taxon>Alcanivoracaceae</taxon>
        <taxon>Alcanivorax</taxon>
    </lineage>
</organism>
<evidence type="ECO:0008006" key="4">
    <source>
        <dbReference type="Google" id="ProtNLM"/>
    </source>
</evidence>
<dbReference type="AlphaFoldDB" id="L0WH96"/>
<evidence type="ECO:0000313" key="2">
    <source>
        <dbReference type="EMBL" id="EKF76094.1"/>
    </source>
</evidence>
<accession>L0WH96</accession>
<dbReference type="EMBL" id="AMRJ01000001">
    <property type="protein sequence ID" value="EKF76094.1"/>
    <property type="molecule type" value="Genomic_DNA"/>
</dbReference>
<dbReference type="Proteomes" id="UP000010164">
    <property type="component" value="Unassembled WGS sequence"/>
</dbReference>
<gene>
    <name evidence="2" type="ORF">A11A3_01330</name>
</gene>
<feature type="chain" id="PRO_5003948625" description="Outer membrane protein beta-barrel domain-containing protein" evidence="1">
    <location>
        <begin position="21"/>
        <end position="180"/>
    </location>
</feature>
<keyword evidence="1" id="KW-0732">Signal</keyword>
<comment type="caution">
    <text evidence="2">The sequence shown here is derived from an EMBL/GenBank/DDBJ whole genome shotgun (WGS) entry which is preliminary data.</text>
</comment>
<reference evidence="2 3" key="1">
    <citation type="journal article" date="2012" name="J. Bacteriol.">
        <title>Genome Sequence of the Alkane-Degrading Bacterium Alcanivorax hongdengensis Type Strain A-11-3.</title>
        <authorList>
            <person name="Lai Q."/>
            <person name="Shao Z."/>
        </authorList>
    </citation>
    <scope>NUCLEOTIDE SEQUENCE [LARGE SCALE GENOMIC DNA]</scope>
    <source>
        <strain evidence="2 3">A-11-3</strain>
    </source>
</reference>